<proteinExistence type="predicted"/>
<evidence type="ECO:0000256" key="5">
    <source>
        <dbReference type="ARBA" id="ARBA00023136"/>
    </source>
</evidence>
<protein>
    <submittedName>
        <fullName evidence="8">Type II secretion system F family protein</fullName>
    </submittedName>
</protein>
<evidence type="ECO:0000256" key="4">
    <source>
        <dbReference type="ARBA" id="ARBA00022989"/>
    </source>
</evidence>
<keyword evidence="2" id="KW-1003">Cell membrane</keyword>
<keyword evidence="9" id="KW-1185">Reference proteome</keyword>
<dbReference type="EMBL" id="CP098747">
    <property type="protein sequence ID" value="USG63040.1"/>
    <property type="molecule type" value="Genomic_DNA"/>
</dbReference>
<evidence type="ECO:0000259" key="7">
    <source>
        <dbReference type="Pfam" id="PF00482"/>
    </source>
</evidence>
<comment type="subcellular location">
    <subcellularLocation>
        <location evidence="1">Cell membrane</location>
        <topology evidence="1">Multi-pass membrane protein</topology>
    </subcellularLocation>
</comment>
<dbReference type="Proteomes" id="UP001056291">
    <property type="component" value="Chromosome"/>
</dbReference>
<evidence type="ECO:0000256" key="3">
    <source>
        <dbReference type="ARBA" id="ARBA00022692"/>
    </source>
</evidence>
<accession>A0ABY4WB93</accession>
<keyword evidence="5 6" id="KW-0472">Membrane</keyword>
<feature type="transmembrane region" description="Helical" evidence="6">
    <location>
        <begin position="259"/>
        <end position="278"/>
    </location>
</feature>
<evidence type="ECO:0000313" key="8">
    <source>
        <dbReference type="EMBL" id="USG63040.1"/>
    </source>
</evidence>
<feature type="transmembrane region" description="Helical" evidence="6">
    <location>
        <begin position="92"/>
        <end position="108"/>
    </location>
</feature>
<evidence type="ECO:0000256" key="6">
    <source>
        <dbReference type="SAM" id="Phobius"/>
    </source>
</evidence>
<dbReference type="InterPro" id="IPR018076">
    <property type="entry name" value="T2SS_GspF_dom"/>
</dbReference>
<feature type="transmembrane region" description="Helical" evidence="6">
    <location>
        <begin position="12"/>
        <end position="34"/>
    </location>
</feature>
<feature type="transmembrane region" description="Helical" evidence="6">
    <location>
        <begin position="294"/>
        <end position="314"/>
    </location>
</feature>
<organism evidence="8 9">
    <name type="scientific">Sneathiella marina</name>
    <dbReference type="NCBI Taxonomy" id="2950108"/>
    <lineage>
        <taxon>Bacteria</taxon>
        <taxon>Pseudomonadati</taxon>
        <taxon>Pseudomonadota</taxon>
        <taxon>Alphaproteobacteria</taxon>
        <taxon>Sneathiellales</taxon>
        <taxon>Sneathiellaceae</taxon>
        <taxon>Sneathiella</taxon>
    </lineage>
</organism>
<name>A0ABY4WB93_9PROT</name>
<evidence type="ECO:0000256" key="1">
    <source>
        <dbReference type="ARBA" id="ARBA00004651"/>
    </source>
</evidence>
<evidence type="ECO:0000256" key="2">
    <source>
        <dbReference type="ARBA" id="ARBA00022475"/>
    </source>
</evidence>
<dbReference type="PANTHER" id="PTHR35007:SF1">
    <property type="entry name" value="PILUS ASSEMBLY PROTEIN"/>
    <property type="match status" value="1"/>
</dbReference>
<sequence>MSLPDYTDLSAFNLQLGICAGFLFSGCYIGFTLYRAWRKKLRQWSVRLSDIPEFDALDSDEKQMDLPELILSPEQSKRNIWRYIFESEWPKRLHLICACSVALVGFLFPEFLSFVFVLLVVLSMSWTLLWGVNKLSKRRTNLFLNQLPEAIDIIVRGAQLGKSISQNLSIVGEEMPAPAGPIFRQLSHQLSLGVDLETALLSMREISNIKEIQFLATTLALQREFGGEYAKILEDLSRLLRDRQAHILKSKALTSEARLSAKVISAMTIAVLGFLAITNETQFEFLLHDPSGRLLLLYCLISNVVGLFSVSFFIKGVK</sequence>
<dbReference type="PANTHER" id="PTHR35007">
    <property type="entry name" value="INTEGRAL MEMBRANE PROTEIN-RELATED"/>
    <property type="match status" value="1"/>
</dbReference>
<keyword evidence="4 6" id="KW-1133">Transmembrane helix</keyword>
<evidence type="ECO:0000313" key="9">
    <source>
        <dbReference type="Proteomes" id="UP001056291"/>
    </source>
</evidence>
<gene>
    <name evidence="8" type="ORF">NBZ79_08615</name>
</gene>
<feature type="transmembrane region" description="Helical" evidence="6">
    <location>
        <begin position="114"/>
        <end position="132"/>
    </location>
</feature>
<dbReference type="RefSeq" id="WP_251937519.1">
    <property type="nucleotide sequence ID" value="NZ_CP098747.1"/>
</dbReference>
<feature type="domain" description="Type II secretion system protein GspF" evidence="7">
    <location>
        <begin position="161"/>
        <end position="275"/>
    </location>
</feature>
<reference evidence="8" key="1">
    <citation type="submission" date="2022-06" db="EMBL/GenBank/DDBJ databases">
        <title>Sneathiella actinostolidae sp. nov., isolated from a sea anemonein the Western Pacific Ocean.</title>
        <authorList>
            <person name="Wei M.J."/>
        </authorList>
    </citation>
    <scope>NUCLEOTIDE SEQUENCE</scope>
    <source>
        <strain evidence="8">PHK-P5</strain>
    </source>
</reference>
<dbReference type="Pfam" id="PF00482">
    <property type="entry name" value="T2SSF"/>
    <property type="match status" value="1"/>
</dbReference>
<keyword evidence="3 6" id="KW-0812">Transmembrane</keyword>